<sequence length="88" mass="10336">MSHVTFPEKTILICDGSKCGKHKELRKFFKESIKDHGLKDEVEIVKIECTDRCKHAPIVCFQPQNQWLSEVTIWQADSLFKKFILEKE</sequence>
<proteinExistence type="predicted"/>
<accession>A0ABT6YEL4</accession>
<keyword evidence="2" id="KW-1185">Reference proteome</keyword>
<comment type="caution">
    <text evidence="1">The sequence shown here is derived from an EMBL/GenBank/DDBJ whole genome shotgun (WGS) entry which is preliminary data.</text>
</comment>
<gene>
    <name evidence="1" type="ORF">QM524_21840</name>
</gene>
<dbReference type="CDD" id="cd02980">
    <property type="entry name" value="TRX_Fd_family"/>
    <property type="match status" value="1"/>
</dbReference>
<dbReference type="EMBL" id="JASHIF010000023">
    <property type="protein sequence ID" value="MDI9861879.1"/>
    <property type="molecule type" value="Genomic_DNA"/>
</dbReference>
<protein>
    <submittedName>
        <fullName evidence="1">(2Fe-2S) ferredoxin domain-containing protein</fullName>
    </submittedName>
</protein>
<organism evidence="1 2">
    <name type="scientific">Flectobacillus roseus</name>
    <dbReference type="NCBI Taxonomy" id="502259"/>
    <lineage>
        <taxon>Bacteria</taxon>
        <taxon>Pseudomonadati</taxon>
        <taxon>Bacteroidota</taxon>
        <taxon>Cytophagia</taxon>
        <taxon>Cytophagales</taxon>
        <taxon>Flectobacillaceae</taxon>
        <taxon>Flectobacillus</taxon>
    </lineage>
</organism>
<dbReference type="RefSeq" id="WP_095168157.1">
    <property type="nucleotide sequence ID" value="NZ_JASHIF010000023.1"/>
</dbReference>
<dbReference type="InterPro" id="IPR036249">
    <property type="entry name" value="Thioredoxin-like_sf"/>
</dbReference>
<dbReference type="SUPFAM" id="SSF52833">
    <property type="entry name" value="Thioredoxin-like"/>
    <property type="match status" value="1"/>
</dbReference>
<reference evidence="1 2" key="1">
    <citation type="submission" date="2023-05" db="EMBL/GenBank/DDBJ databases">
        <title>Novel species of genus Flectobacillus isolated from stream in China.</title>
        <authorList>
            <person name="Lu H."/>
        </authorList>
    </citation>
    <scope>NUCLEOTIDE SEQUENCE [LARGE SCALE GENOMIC DNA]</scope>
    <source>
        <strain evidence="1 2">KCTC 42575</strain>
    </source>
</reference>
<dbReference type="Gene3D" id="3.40.30.10">
    <property type="entry name" value="Glutaredoxin"/>
    <property type="match status" value="1"/>
</dbReference>
<evidence type="ECO:0000313" key="2">
    <source>
        <dbReference type="Proteomes" id="UP001236507"/>
    </source>
</evidence>
<dbReference type="Proteomes" id="UP001236507">
    <property type="component" value="Unassembled WGS sequence"/>
</dbReference>
<name>A0ABT6YEL4_9BACT</name>
<evidence type="ECO:0000313" key="1">
    <source>
        <dbReference type="EMBL" id="MDI9861879.1"/>
    </source>
</evidence>